<dbReference type="EMBL" id="JAADJZ010000024">
    <property type="protein sequence ID" value="KAF2867268.1"/>
    <property type="molecule type" value="Genomic_DNA"/>
</dbReference>
<evidence type="ECO:0000313" key="3">
    <source>
        <dbReference type="Proteomes" id="UP000481861"/>
    </source>
</evidence>
<sequence length="149" mass="15797">MSNTQHATPGRARLGSRQGRSGGKKTIWKKDGATVFLITAPIASSLHASPRPAGPNLRRDGKSLSGSQTPTCLMGPAVLLVSPHRLTLFVCLRQATSVRTSARRANDAFSLHNTNVPTLFPPACSTARSALVLAVLRPVSPRATCFLDT</sequence>
<protein>
    <submittedName>
        <fullName evidence="2">Uncharacterized protein</fullName>
    </submittedName>
</protein>
<evidence type="ECO:0000256" key="1">
    <source>
        <dbReference type="SAM" id="MobiDB-lite"/>
    </source>
</evidence>
<proteinExistence type="predicted"/>
<evidence type="ECO:0000313" key="2">
    <source>
        <dbReference type="EMBL" id="KAF2867268.1"/>
    </source>
</evidence>
<dbReference type="Proteomes" id="UP000481861">
    <property type="component" value="Unassembled WGS sequence"/>
</dbReference>
<gene>
    <name evidence="2" type="ORF">BDV95DRAFT_188780</name>
</gene>
<name>A0A7C8I0E3_9PLEO</name>
<comment type="caution">
    <text evidence="2">The sequence shown here is derived from an EMBL/GenBank/DDBJ whole genome shotgun (WGS) entry which is preliminary data.</text>
</comment>
<accession>A0A7C8I0E3</accession>
<feature type="region of interest" description="Disordered" evidence="1">
    <location>
        <begin position="1"/>
        <end position="25"/>
    </location>
</feature>
<keyword evidence="3" id="KW-1185">Reference proteome</keyword>
<organism evidence="2 3">
    <name type="scientific">Massariosphaeria phaeospora</name>
    <dbReference type="NCBI Taxonomy" id="100035"/>
    <lineage>
        <taxon>Eukaryota</taxon>
        <taxon>Fungi</taxon>
        <taxon>Dikarya</taxon>
        <taxon>Ascomycota</taxon>
        <taxon>Pezizomycotina</taxon>
        <taxon>Dothideomycetes</taxon>
        <taxon>Pleosporomycetidae</taxon>
        <taxon>Pleosporales</taxon>
        <taxon>Pleosporales incertae sedis</taxon>
        <taxon>Massariosphaeria</taxon>
    </lineage>
</organism>
<feature type="region of interest" description="Disordered" evidence="1">
    <location>
        <begin position="47"/>
        <end position="68"/>
    </location>
</feature>
<reference evidence="2 3" key="1">
    <citation type="submission" date="2020-01" db="EMBL/GenBank/DDBJ databases">
        <authorList>
            <consortium name="DOE Joint Genome Institute"/>
            <person name="Haridas S."/>
            <person name="Albert R."/>
            <person name="Binder M."/>
            <person name="Bloem J."/>
            <person name="Labutti K."/>
            <person name="Salamov A."/>
            <person name="Andreopoulos B."/>
            <person name="Baker S.E."/>
            <person name="Barry K."/>
            <person name="Bills G."/>
            <person name="Bluhm B.H."/>
            <person name="Cannon C."/>
            <person name="Castanera R."/>
            <person name="Culley D.E."/>
            <person name="Daum C."/>
            <person name="Ezra D."/>
            <person name="Gonzalez J.B."/>
            <person name="Henrissat B."/>
            <person name="Kuo A."/>
            <person name="Liang C."/>
            <person name="Lipzen A."/>
            <person name="Lutzoni F."/>
            <person name="Magnuson J."/>
            <person name="Mondo S."/>
            <person name="Nolan M."/>
            <person name="Ohm R."/>
            <person name="Pangilinan J."/>
            <person name="Park H.-J.H."/>
            <person name="Ramirez L."/>
            <person name="Alfaro M."/>
            <person name="Sun H."/>
            <person name="Tritt A."/>
            <person name="Yoshinaga Y."/>
            <person name="Zwiers L.-H.L."/>
            <person name="Turgeon B.G."/>
            <person name="Goodwin S.B."/>
            <person name="Spatafora J.W."/>
            <person name="Crous P.W."/>
            <person name="Grigoriev I.V."/>
        </authorList>
    </citation>
    <scope>NUCLEOTIDE SEQUENCE [LARGE SCALE GENOMIC DNA]</scope>
    <source>
        <strain evidence="2 3">CBS 611.86</strain>
    </source>
</reference>
<dbReference type="AlphaFoldDB" id="A0A7C8I0E3"/>